<evidence type="ECO:0000313" key="2">
    <source>
        <dbReference type="EMBL" id="KAJ5106434.1"/>
    </source>
</evidence>
<reference evidence="2" key="1">
    <citation type="submission" date="2022-11" db="EMBL/GenBank/DDBJ databases">
        <authorList>
            <person name="Petersen C."/>
        </authorList>
    </citation>
    <scope>NUCLEOTIDE SEQUENCE</scope>
    <source>
        <strain evidence="2">IBT 30069</strain>
    </source>
</reference>
<dbReference type="InterPro" id="IPR054586">
    <property type="entry name" value="MACPF_1_fungal"/>
</dbReference>
<proteinExistence type="predicted"/>
<reference evidence="2" key="2">
    <citation type="journal article" date="2023" name="IMA Fungus">
        <title>Comparative genomic study of the Penicillium genus elucidates a diverse pangenome and 15 lateral gene transfer events.</title>
        <authorList>
            <person name="Petersen C."/>
            <person name="Sorensen T."/>
            <person name="Nielsen M.R."/>
            <person name="Sondergaard T.E."/>
            <person name="Sorensen J.L."/>
            <person name="Fitzpatrick D.A."/>
            <person name="Frisvad J.C."/>
            <person name="Nielsen K.L."/>
        </authorList>
    </citation>
    <scope>NUCLEOTIDE SEQUENCE</scope>
    <source>
        <strain evidence="2">IBT 30069</strain>
    </source>
</reference>
<sequence length="549" mass="61583">MSEEDWDSVLRNTQYLNAHRMVFSTYSNGTKGFQRIDKAPFNAFSLKPRKLTSAETADKSIKLNAEYRIPIYVVTDDSYVNVFETATALSKSVASSSFSQWDIEASAGGNIFGASLSAKAGFSQNEAHAVASSHSSSSRTMNITYNFPRVVLHLDPRSLVLSEECKTAVQGVTDEATLIKFHHDYGHFFPTNIQLGGKLYASEHFTSSESASAEEKSNAMKASAKASFSKGSFQASASVSYEKNENASETSQNSNMSSSLSWEAQGGDTILCNDPPNWCNTVKPFNHWRVINQQDVLPLVDFIGSFTEFKHIPEAFEKIAAGTRKPVNRRFRLRATESDMVGKNEYYGVRQNASKKRLEPLLNGYEKRLWDDMKEHGSSYGIDYLTMESFLSAFKARVKSEAFTTNFKEYVGIDKYDDQCDFEVEVQEELGQAQKLQYNVPYLIRTVKDHHYLCADTSGSYKDTFFGYMYYARRSRASKFMFRQSGARQVKGDIDEGTEVELTFCDESGSPIARVQRFKGDGSTLMLSKFGGSDGLSVENNAFMTYIQD</sequence>
<comment type="caution">
    <text evidence="2">The sequence shown here is derived from an EMBL/GenBank/DDBJ whole genome shotgun (WGS) entry which is preliminary data.</text>
</comment>
<accession>A0A9W9FU52</accession>
<dbReference type="EMBL" id="JAPQKH010000003">
    <property type="protein sequence ID" value="KAJ5106434.1"/>
    <property type="molecule type" value="Genomic_DNA"/>
</dbReference>
<feature type="domain" description="MACPF-like" evidence="1">
    <location>
        <begin position="135"/>
        <end position="302"/>
    </location>
</feature>
<evidence type="ECO:0000259" key="1">
    <source>
        <dbReference type="Pfam" id="PF22693"/>
    </source>
</evidence>
<dbReference type="AlphaFoldDB" id="A0A9W9FU52"/>
<protein>
    <recommendedName>
        <fullName evidence="1">MACPF-like domain-containing protein</fullName>
    </recommendedName>
</protein>
<name>A0A9W9FU52_9EURO</name>
<organism evidence="2 3">
    <name type="scientific">Penicillium angulare</name>
    <dbReference type="NCBI Taxonomy" id="116970"/>
    <lineage>
        <taxon>Eukaryota</taxon>
        <taxon>Fungi</taxon>
        <taxon>Dikarya</taxon>
        <taxon>Ascomycota</taxon>
        <taxon>Pezizomycotina</taxon>
        <taxon>Eurotiomycetes</taxon>
        <taxon>Eurotiomycetidae</taxon>
        <taxon>Eurotiales</taxon>
        <taxon>Aspergillaceae</taxon>
        <taxon>Penicillium</taxon>
    </lineage>
</organism>
<evidence type="ECO:0000313" key="3">
    <source>
        <dbReference type="Proteomes" id="UP001149165"/>
    </source>
</evidence>
<dbReference type="Pfam" id="PF22693">
    <property type="entry name" value="MACPF_1"/>
    <property type="match status" value="1"/>
</dbReference>
<dbReference type="OrthoDB" id="2562973at2759"/>
<keyword evidence="3" id="KW-1185">Reference proteome</keyword>
<gene>
    <name evidence="2" type="ORF">N7456_003109</name>
</gene>
<dbReference type="Proteomes" id="UP001149165">
    <property type="component" value="Unassembled WGS sequence"/>
</dbReference>